<dbReference type="Pfam" id="PF13426">
    <property type="entry name" value="PAS_9"/>
    <property type="match status" value="3"/>
</dbReference>
<dbReference type="SMART" id="SM00086">
    <property type="entry name" value="PAC"/>
    <property type="match status" value="3"/>
</dbReference>
<feature type="domain" description="PAS" evidence="6">
    <location>
        <begin position="189"/>
        <end position="238"/>
    </location>
</feature>
<dbReference type="PANTHER" id="PTHR43304:SF1">
    <property type="entry name" value="PAC DOMAIN-CONTAINING PROTEIN"/>
    <property type="match status" value="1"/>
</dbReference>
<dbReference type="Proteomes" id="UP001056766">
    <property type="component" value="Unassembled WGS sequence"/>
</dbReference>
<keyword evidence="10" id="KW-1185">Reference proteome</keyword>
<accession>A0A9E5DBL5</accession>
<comment type="caution">
    <text evidence="9">The sequence shown here is derived from an EMBL/GenBank/DDBJ whole genome shotgun (WGS) entry which is preliminary data.</text>
</comment>
<evidence type="ECO:0000256" key="3">
    <source>
        <dbReference type="ARBA" id="ARBA00022553"/>
    </source>
</evidence>
<keyword evidence="4" id="KW-0808">Transferase</keyword>
<protein>
    <recommendedName>
        <fullName evidence="2">histidine kinase</fullName>
        <ecNumber evidence="2">2.7.13.3</ecNumber>
    </recommendedName>
</protein>
<dbReference type="Pfam" id="PF00989">
    <property type="entry name" value="PAS"/>
    <property type="match status" value="2"/>
</dbReference>
<dbReference type="CDD" id="cd00130">
    <property type="entry name" value="PAS"/>
    <property type="match status" value="5"/>
</dbReference>
<comment type="catalytic activity">
    <reaction evidence="1">
        <text>ATP + protein L-histidine = ADP + protein N-phospho-L-histidine.</text>
        <dbReference type="EC" id="2.7.13.3"/>
    </reaction>
</comment>
<reference evidence="9" key="1">
    <citation type="journal article" date="2021" name="mSystems">
        <title>Bacteria and Archaea Synergistically Convert Glycine Betaine to Biogenic Methane in the Formosa Cold Seep of the South China Sea.</title>
        <authorList>
            <person name="Li L."/>
            <person name="Zhang W."/>
            <person name="Zhang S."/>
            <person name="Song L."/>
            <person name="Sun Q."/>
            <person name="Zhang H."/>
            <person name="Xiang H."/>
            <person name="Dong X."/>
        </authorList>
    </citation>
    <scope>NUCLEOTIDE SEQUENCE</scope>
    <source>
        <strain evidence="9">LLY</strain>
    </source>
</reference>
<evidence type="ECO:0000256" key="4">
    <source>
        <dbReference type="ARBA" id="ARBA00022679"/>
    </source>
</evidence>
<feature type="domain" description="PAS" evidence="6">
    <location>
        <begin position="610"/>
        <end position="654"/>
    </location>
</feature>
<dbReference type="PROSITE" id="PS50112">
    <property type="entry name" value="PAS"/>
    <property type="match status" value="4"/>
</dbReference>
<evidence type="ECO:0000313" key="9">
    <source>
        <dbReference type="EMBL" id="MCM1986548.1"/>
    </source>
</evidence>
<dbReference type="NCBIfam" id="TIGR00229">
    <property type="entry name" value="sensory_box"/>
    <property type="match status" value="5"/>
</dbReference>
<dbReference type="SUPFAM" id="SSF55785">
    <property type="entry name" value="PYP-like sensor domain (PAS domain)"/>
    <property type="match status" value="6"/>
</dbReference>
<evidence type="ECO:0000313" key="8">
    <source>
        <dbReference type="EMBL" id="MCM1985918.1"/>
    </source>
</evidence>
<dbReference type="EMBL" id="JAGSOI010000018">
    <property type="protein sequence ID" value="MCM1986548.1"/>
    <property type="molecule type" value="Genomic_DNA"/>
</dbReference>
<keyword evidence="3" id="KW-0597">Phosphoprotein</keyword>
<dbReference type="Pfam" id="PF08447">
    <property type="entry name" value="PAS_3"/>
    <property type="match status" value="1"/>
</dbReference>
<dbReference type="InterPro" id="IPR013655">
    <property type="entry name" value="PAS_fold_3"/>
</dbReference>
<dbReference type="InterPro" id="IPR001610">
    <property type="entry name" value="PAC"/>
</dbReference>
<dbReference type="Gene3D" id="3.30.450.20">
    <property type="entry name" value="PAS domain"/>
    <property type="match status" value="6"/>
</dbReference>
<evidence type="ECO:0000256" key="5">
    <source>
        <dbReference type="ARBA" id="ARBA00022777"/>
    </source>
</evidence>
<evidence type="ECO:0000256" key="1">
    <source>
        <dbReference type="ARBA" id="ARBA00000085"/>
    </source>
</evidence>
<feature type="domain" description="PAC" evidence="7">
    <location>
        <begin position="659"/>
        <end position="709"/>
    </location>
</feature>
<dbReference type="InterPro" id="IPR000014">
    <property type="entry name" value="PAS"/>
</dbReference>
<keyword evidence="5" id="KW-0418">Kinase</keyword>
<evidence type="ECO:0000259" key="6">
    <source>
        <dbReference type="PROSITE" id="PS50112"/>
    </source>
</evidence>
<dbReference type="InterPro" id="IPR052162">
    <property type="entry name" value="Sensor_kinase/Photoreceptor"/>
</dbReference>
<dbReference type="SMART" id="SM00091">
    <property type="entry name" value="PAS"/>
    <property type="match status" value="6"/>
</dbReference>
<dbReference type="AlphaFoldDB" id="A0A9E5DBL5"/>
<dbReference type="Gene3D" id="3.30.450.40">
    <property type="match status" value="1"/>
</dbReference>
<dbReference type="PANTHER" id="PTHR43304">
    <property type="entry name" value="PHYTOCHROME-LIKE PROTEIN CPH1"/>
    <property type="match status" value="1"/>
</dbReference>
<dbReference type="InterPro" id="IPR013767">
    <property type="entry name" value="PAS_fold"/>
</dbReference>
<feature type="domain" description="PAS" evidence="6">
    <location>
        <begin position="1003"/>
        <end position="1058"/>
    </location>
</feature>
<feature type="domain" description="PAS" evidence="6">
    <location>
        <begin position="713"/>
        <end position="786"/>
    </location>
</feature>
<gene>
    <name evidence="8" type="ORF">KDK67_02640</name>
    <name evidence="9" type="ORF">KDK67_05970</name>
</gene>
<evidence type="ECO:0000259" key="7">
    <source>
        <dbReference type="PROSITE" id="PS50113"/>
    </source>
</evidence>
<dbReference type="RefSeq" id="WP_250867291.1">
    <property type="nucleotide sequence ID" value="NZ_JAGSOI010000006.1"/>
</dbReference>
<evidence type="ECO:0000313" key="10">
    <source>
        <dbReference type="Proteomes" id="UP001056766"/>
    </source>
</evidence>
<dbReference type="GO" id="GO:0006355">
    <property type="term" value="P:regulation of DNA-templated transcription"/>
    <property type="evidence" value="ECO:0007669"/>
    <property type="project" value="InterPro"/>
</dbReference>
<proteinExistence type="predicted"/>
<dbReference type="EC" id="2.7.13.3" evidence="2"/>
<dbReference type="InterPro" id="IPR000700">
    <property type="entry name" value="PAS-assoc_C"/>
</dbReference>
<sequence>MYKIYSSMEKTGNISVKMTSSKVVSDEISEPDSCSSFSFSDDPGNYFEAIVASLKEALMILDLDLNLIYANDSFYKMFNVKPAELLENDADIFVDFKKNSPELFDRLSRVCKEGFLLEEFGLTYPFSNAGTMSVLINRRQIICDGGCVALVTFEYIDELKTSEEGIIQYEGQYSTLVEKGNEGVIVVLDNEIRYTNEKFCELTGSSKDNIIGSPFLDHISLEYRRMVSKKYNKCLSSKKNDSNIYEANIISLTEGEIPVEITTSYIEYEGQSAVMLNLNDIREKRKAEKALVDTEKNFRIIFEKSPIGIVRFDRKGIITNSNEVFNEIFDHLRDVITGYNVLDLFSDKDVRSDISDVISGKIRNYENDVHLIVNDNSSILHVTFSSLIVDGSLQGGMGIFEDVTLRKMGEHSLQLNESRLEILLELNQMSDESIEDILYFTLEAAARLTQSNIGYLVSVREDNSFDMVFLLLTDEKGQYELSKDLGDYPFDISSRAIKVSSSGKYLLSNYPNDLFEMEKDHNMTGTITRHFDIPVSNEEGERFVLGVGNKDSLYDDLDTRNLALLIQEITKLIEHREADEALRVSEEKYSNLVKNGNDGIVIIRDDVLGFVNSMFCEIVGFTPQKVHNSSFSSYLSPEYRRMVTKQFSKIMEKQKSSSNKFEVNLLDRKGETVPVEISPSRIYDQGKPAVMAIIRDITEQKKKEQELLDSLEVQKVLQTVIKSSPAIVFFWNAQSGWPVEFVSENIDTFGYSPSDFLSGKLQYGDIIHPSDAERVHSYFARKFAENASEYRLEYRIITSSDDVRWVVERSTPQYDEEGDLVHIQGIIIDITERKRINQFLNIESEVGNFFTPSGDLQETFDQLLEFALHIESIDSGSLYLIDKNNGGLNLISHKGLSENFVKTNSHYAADSMQSRFFMMGYPLYKMYSEIYPVTKRDNRVDEGLLATAVIPVKYQEEEVAVLFLASRTEYEMPYNIRTSVETVAEQMGSIIGRIETEVDMQKNQNDLKSLVDGIEDLIFVLDSEGCVLYSNEAVSKKLAYSKEEITGMNFIKIHPHNKVLEAASLFGDALADNKIEFRLPLVTGTGMLMSVETRLQKGKWNRQDAIIAICREVGKN</sequence>
<organism evidence="9 10">
    <name type="scientific">Methanococcoides seepicolus</name>
    <dbReference type="NCBI Taxonomy" id="2828780"/>
    <lineage>
        <taxon>Archaea</taxon>
        <taxon>Methanobacteriati</taxon>
        <taxon>Methanobacteriota</taxon>
        <taxon>Stenosarchaea group</taxon>
        <taxon>Methanomicrobia</taxon>
        <taxon>Methanosarcinales</taxon>
        <taxon>Methanosarcinaceae</taxon>
        <taxon>Methanococcoides</taxon>
    </lineage>
</organism>
<name>A0A9E5DBL5_9EURY</name>
<dbReference type="InterPro" id="IPR035965">
    <property type="entry name" value="PAS-like_dom_sf"/>
</dbReference>
<feature type="domain" description="PAC" evidence="7">
    <location>
        <begin position="790"/>
        <end position="842"/>
    </location>
</feature>
<dbReference type="EMBL" id="JAGSOI010000006">
    <property type="protein sequence ID" value="MCM1985918.1"/>
    <property type="molecule type" value="Genomic_DNA"/>
</dbReference>
<dbReference type="SUPFAM" id="SSF55781">
    <property type="entry name" value="GAF domain-like"/>
    <property type="match status" value="1"/>
</dbReference>
<reference evidence="9" key="2">
    <citation type="submission" date="2021-04" db="EMBL/GenBank/DDBJ databases">
        <authorList>
            <person name="Dong X."/>
        </authorList>
    </citation>
    <scope>NUCLEOTIDE SEQUENCE</scope>
    <source>
        <strain evidence="9">LLY</strain>
    </source>
</reference>
<dbReference type="PROSITE" id="PS50113">
    <property type="entry name" value="PAC"/>
    <property type="match status" value="2"/>
</dbReference>
<evidence type="ECO:0000256" key="2">
    <source>
        <dbReference type="ARBA" id="ARBA00012438"/>
    </source>
</evidence>
<dbReference type="InterPro" id="IPR029016">
    <property type="entry name" value="GAF-like_dom_sf"/>
</dbReference>
<dbReference type="GO" id="GO:0004673">
    <property type="term" value="F:protein histidine kinase activity"/>
    <property type="evidence" value="ECO:0007669"/>
    <property type="project" value="UniProtKB-EC"/>
</dbReference>